<evidence type="ECO:0000256" key="1">
    <source>
        <dbReference type="SAM" id="MobiDB-lite"/>
    </source>
</evidence>
<feature type="compositionally biased region" description="Polar residues" evidence="1">
    <location>
        <begin position="111"/>
        <end position="136"/>
    </location>
</feature>
<organism evidence="2 3">
    <name type="scientific">Aspergillus pseudoustus</name>
    <dbReference type="NCBI Taxonomy" id="1810923"/>
    <lineage>
        <taxon>Eukaryota</taxon>
        <taxon>Fungi</taxon>
        <taxon>Dikarya</taxon>
        <taxon>Ascomycota</taxon>
        <taxon>Pezizomycotina</taxon>
        <taxon>Eurotiomycetes</taxon>
        <taxon>Eurotiomycetidae</taxon>
        <taxon>Eurotiales</taxon>
        <taxon>Aspergillaceae</taxon>
        <taxon>Aspergillus</taxon>
        <taxon>Aspergillus subgen. Nidulantes</taxon>
    </lineage>
</organism>
<reference evidence="2 3" key="1">
    <citation type="submission" date="2024-07" db="EMBL/GenBank/DDBJ databases">
        <title>Section-level genome sequencing and comparative genomics of Aspergillus sections Usti and Cavernicolus.</title>
        <authorList>
            <consortium name="Lawrence Berkeley National Laboratory"/>
            <person name="Nybo J.L."/>
            <person name="Vesth T.C."/>
            <person name="Theobald S."/>
            <person name="Frisvad J.C."/>
            <person name="Larsen T.O."/>
            <person name="Kjaerboelling I."/>
            <person name="Rothschild-Mancinelli K."/>
            <person name="Lyhne E.K."/>
            <person name="Kogle M.E."/>
            <person name="Barry K."/>
            <person name="Clum A."/>
            <person name="Na H."/>
            <person name="Ledsgaard L."/>
            <person name="Lin J."/>
            <person name="Lipzen A."/>
            <person name="Kuo A."/>
            <person name="Riley R."/>
            <person name="Mondo S."/>
            <person name="Labutti K."/>
            <person name="Haridas S."/>
            <person name="Pangalinan J."/>
            <person name="Salamov A.A."/>
            <person name="Simmons B.A."/>
            <person name="Magnuson J.K."/>
            <person name="Chen J."/>
            <person name="Drula E."/>
            <person name="Henrissat B."/>
            <person name="Wiebenga A."/>
            <person name="Lubbers R.J."/>
            <person name="Gomes A.C."/>
            <person name="Makela M.R."/>
            <person name="Stajich J."/>
            <person name="Grigoriev I.V."/>
            <person name="Mortensen U.H."/>
            <person name="De Vries R.P."/>
            <person name="Baker S.E."/>
            <person name="Andersen M.R."/>
        </authorList>
    </citation>
    <scope>NUCLEOTIDE SEQUENCE [LARGE SCALE GENOMIC DNA]</scope>
    <source>
        <strain evidence="2 3">CBS 123904</strain>
    </source>
</reference>
<feature type="region of interest" description="Disordered" evidence="1">
    <location>
        <begin position="1"/>
        <end position="189"/>
    </location>
</feature>
<proteinExistence type="predicted"/>
<feature type="region of interest" description="Disordered" evidence="1">
    <location>
        <begin position="219"/>
        <end position="274"/>
    </location>
</feature>
<feature type="compositionally biased region" description="Basic and acidic residues" evidence="1">
    <location>
        <begin position="94"/>
        <end position="104"/>
    </location>
</feature>
<keyword evidence="3" id="KW-1185">Reference proteome</keyword>
<accession>A0ABR4JH32</accession>
<dbReference type="PANTHER" id="PTHR38166">
    <property type="entry name" value="C2H2-TYPE DOMAIN-CONTAINING PROTEIN-RELATED"/>
    <property type="match status" value="1"/>
</dbReference>
<feature type="compositionally biased region" description="Basic residues" evidence="1">
    <location>
        <begin position="1"/>
        <end position="17"/>
    </location>
</feature>
<feature type="compositionally biased region" description="Polar residues" evidence="1">
    <location>
        <begin position="179"/>
        <end position="188"/>
    </location>
</feature>
<name>A0ABR4JH32_9EURO</name>
<evidence type="ECO:0000313" key="3">
    <source>
        <dbReference type="Proteomes" id="UP001610446"/>
    </source>
</evidence>
<comment type="caution">
    <text evidence="2">The sequence shown here is derived from an EMBL/GenBank/DDBJ whole genome shotgun (WGS) entry which is preliminary data.</text>
</comment>
<sequence length="551" mass="62047">MTLHRLFAHRRANRRPPVKSSRVAYWMGSQAEQGKPDGSWAPRNIEDDEADPYRPPQPPNSPCQSGSELEENELYELRSEMQGATPRPCELEDQTPRERERQEPEPATVRGSFSTTVPTRPSQEDQYPVNPDQNTLMWRETVIGHTAQSDLPPPPVSPSEPLDKEDMGSGHHSGESSDTEWLSVSDTLEGSPHELGTISLPWFADALDRTFVSYASWKTHAQQNGDPGRAGDRRSEQTKKGERAGESPRKRVQDDESSNEEGNSSPRGTSAKKLKTELDTQKLLACPFWKKSPHLYRDCFSRKLSRIRDVKQHIHRRHEPPSRCPRCGEIFASDEIRDSHARAEPACEVRHVVHNDLTHSQMKALRKKSLAKSTVEEQWFTMWDIVFPGVERPSSPYLDQSLSEELSSFHEFYQANGPSILRETLEQNSVEIATEQRYNDAILCAGLNAIFHQWLTSQTEHGSLITSVAERSGTVFPSADGNADNSNSESQVVSSESSSVLVLSSTETQTLTASSELPWMCMPTPHLTSLHLWEDFTWVPNQSDGFHDTEA</sequence>
<dbReference type="EMBL" id="JBFXLU010000134">
    <property type="protein sequence ID" value="KAL2839350.1"/>
    <property type="molecule type" value="Genomic_DNA"/>
</dbReference>
<feature type="compositionally biased region" description="Basic and acidic residues" evidence="1">
    <location>
        <begin position="161"/>
        <end position="175"/>
    </location>
</feature>
<evidence type="ECO:0000313" key="2">
    <source>
        <dbReference type="EMBL" id="KAL2839350.1"/>
    </source>
</evidence>
<dbReference type="PANTHER" id="PTHR38166:SF1">
    <property type="entry name" value="C2H2-TYPE DOMAIN-CONTAINING PROTEIN"/>
    <property type="match status" value="1"/>
</dbReference>
<feature type="compositionally biased region" description="Basic and acidic residues" evidence="1">
    <location>
        <begin position="229"/>
        <end position="254"/>
    </location>
</feature>
<evidence type="ECO:0008006" key="4">
    <source>
        <dbReference type="Google" id="ProtNLM"/>
    </source>
</evidence>
<protein>
    <recommendedName>
        <fullName evidence="4">C2H2-type domain-containing protein</fullName>
    </recommendedName>
</protein>
<gene>
    <name evidence="2" type="ORF">BJY01DRAFT_250530</name>
</gene>
<dbReference type="Proteomes" id="UP001610446">
    <property type="component" value="Unassembled WGS sequence"/>
</dbReference>